<gene>
    <name evidence="2" type="ORF">MPNT_140009</name>
</gene>
<dbReference type="AlphaFoldDB" id="A0A8J2BNE5"/>
<organism evidence="2 3">
    <name type="scientific">Candidatus Methylacidithermus pantelleriae</name>
    <dbReference type="NCBI Taxonomy" id="2744239"/>
    <lineage>
        <taxon>Bacteria</taxon>
        <taxon>Pseudomonadati</taxon>
        <taxon>Verrucomicrobiota</taxon>
        <taxon>Methylacidiphilae</taxon>
        <taxon>Methylacidiphilales</taxon>
        <taxon>Methylacidiphilaceae</taxon>
        <taxon>Candidatus Methylacidithermus</taxon>
    </lineage>
</organism>
<feature type="coiled-coil region" evidence="1">
    <location>
        <begin position="55"/>
        <end position="146"/>
    </location>
</feature>
<proteinExistence type="predicted"/>
<dbReference type="Proteomes" id="UP000663859">
    <property type="component" value="Unassembled WGS sequence"/>
</dbReference>
<evidence type="ECO:0000256" key="1">
    <source>
        <dbReference type="SAM" id="Coils"/>
    </source>
</evidence>
<protein>
    <submittedName>
        <fullName evidence="2">Uncharacterized protein</fullName>
    </submittedName>
</protein>
<dbReference type="EMBL" id="CAJNOB010000006">
    <property type="protein sequence ID" value="CAF0693459.1"/>
    <property type="molecule type" value="Genomic_DNA"/>
</dbReference>
<evidence type="ECO:0000313" key="3">
    <source>
        <dbReference type="Proteomes" id="UP000663859"/>
    </source>
</evidence>
<dbReference type="RefSeq" id="WP_174582890.1">
    <property type="nucleotide sequence ID" value="NZ_CAJNOB010000006.1"/>
</dbReference>
<keyword evidence="1" id="KW-0175">Coiled coil</keyword>
<name>A0A8J2BNE5_9BACT</name>
<evidence type="ECO:0000313" key="2">
    <source>
        <dbReference type="EMBL" id="CAF0693459.1"/>
    </source>
</evidence>
<keyword evidence="3" id="KW-1185">Reference proteome</keyword>
<accession>A0A8J2BNE5</accession>
<reference evidence="2" key="1">
    <citation type="submission" date="2021-02" db="EMBL/GenBank/DDBJ databases">
        <authorList>
            <person name="Cremers G."/>
            <person name="Picone N."/>
        </authorList>
    </citation>
    <scope>NUCLEOTIDE SEQUENCE</scope>
    <source>
        <strain evidence="2">PQ17</strain>
    </source>
</reference>
<sequence>MVRFFLLLTLLGVVACGGISYLVVRQRNQSRQELVGAINRVKQKDLELLKNETELTTTKANLVQTAAQLNELRAKNTSLEGDLLLTKDQAAQLEKKLREAEEKLARAHDETDPTTQDKVQELEKEKENLQQSLEAARNEIARLRGMVEGSGRTALPHPVKGKVLSVNRTWNFVILDIGEKQGLVENAELFVYHNKQYVGRIKVVSTEARSAVADILTDTVKGKIEPGDEVSGGTRE</sequence>
<comment type="caution">
    <text evidence="2">The sequence shown here is derived from an EMBL/GenBank/DDBJ whole genome shotgun (WGS) entry which is preliminary data.</text>
</comment>
<dbReference type="PROSITE" id="PS51257">
    <property type="entry name" value="PROKAR_LIPOPROTEIN"/>
    <property type="match status" value="1"/>
</dbReference>